<sequence length="132" mass="15737">MDALKDIRWRQRFENYQKSYHLIEKYAQHHLENELERAGLIQLFEVTFELAWKVLKDYLEAEGYNVKSPRETIKTAFQAGIIEEGHIWIDALSSRNLTTHTYDEATAEKLVQDIGEIYFPELRKLYEKLSKE</sequence>
<dbReference type="Gene3D" id="1.20.120.330">
    <property type="entry name" value="Nucleotidyltransferases domain 2"/>
    <property type="match status" value="1"/>
</dbReference>
<dbReference type="InterPro" id="IPR010235">
    <property type="entry name" value="HepT"/>
</dbReference>
<dbReference type="SUPFAM" id="SSF81593">
    <property type="entry name" value="Nucleotidyltransferase substrate binding subunit/domain"/>
    <property type="match status" value="1"/>
</dbReference>
<dbReference type="EMBL" id="JBHUCX010000099">
    <property type="protein sequence ID" value="MFD1677944.1"/>
    <property type="molecule type" value="Genomic_DNA"/>
</dbReference>
<reference evidence="2" key="1">
    <citation type="journal article" date="2019" name="Int. J. Syst. Evol. Microbiol.">
        <title>The Global Catalogue of Microorganisms (GCM) 10K type strain sequencing project: providing services to taxonomists for standard genome sequencing and annotation.</title>
        <authorList>
            <consortium name="The Broad Institute Genomics Platform"/>
            <consortium name="The Broad Institute Genome Sequencing Center for Infectious Disease"/>
            <person name="Wu L."/>
            <person name="Ma J."/>
        </authorList>
    </citation>
    <scope>NUCLEOTIDE SEQUENCE [LARGE SCALE GENOMIC DNA]</scope>
    <source>
        <strain evidence="2">CGMCC 1.12286</strain>
    </source>
</reference>
<protein>
    <submittedName>
        <fullName evidence="1">Nucleotidyltransferase substrate binding protein</fullName>
    </submittedName>
</protein>
<dbReference type="Proteomes" id="UP001597079">
    <property type="component" value="Unassembled WGS sequence"/>
</dbReference>
<evidence type="ECO:0000313" key="2">
    <source>
        <dbReference type="Proteomes" id="UP001597079"/>
    </source>
</evidence>
<gene>
    <name evidence="1" type="ORF">ACFSB2_25080</name>
</gene>
<organism evidence="1 2">
    <name type="scientific">Alicyclobacillus fodiniaquatilis</name>
    <dbReference type="NCBI Taxonomy" id="1661150"/>
    <lineage>
        <taxon>Bacteria</taxon>
        <taxon>Bacillati</taxon>
        <taxon>Bacillota</taxon>
        <taxon>Bacilli</taxon>
        <taxon>Bacillales</taxon>
        <taxon>Alicyclobacillaceae</taxon>
        <taxon>Alicyclobacillus</taxon>
    </lineage>
</organism>
<evidence type="ECO:0000313" key="1">
    <source>
        <dbReference type="EMBL" id="MFD1677944.1"/>
    </source>
</evidence>
<dbReference type="RefSeq" id="WP_377945880.1">
    <property type="nucleotide sequence ID" value="NZ_JBHUCX010000099.1"/>
</dbReference>
<comment type="caution">
    <text evidence="1">The sequence shown here is derived from an EMBL/GenBank/DDBJ whole genome shotgun (WGS) entry which is preliminary data.</text>
</comment>
<name>A0ABW4JPA0_9BACL</name>
<dbReference type="Pfam" id="PF08780">
    <property type="entry name" value="NTase_sub_bind"/>
    <property type="match status" value="1"/>
</dbReference>
<keyword evidence="2" id="KW-1185">Reference proteome</keyword>
<accession>A0ABW4JPA0</accession>
<proteinExistence type="predicted"/>
<dbReference type="NCBIfam" id="TIGR01987">
    <property type="entry name" value="HI0074"/>
    <property type="match status" value="1"/>
</dbReference>